<gene>
    <name evidence="2" type="ORF">Smic_51590</name>
</gene>
<reference evidence="2 3" key="1">
    <citation type="submission" date="2020-05" db="EMBL/GenBank/DDBJ databases">
        <title>Whole genome shotgun sequence of Streptomyces microflavus NBRC 13062.</title>
        <authorList>
            <person name="Komaki H."/>
            <person name="Tamura T."/>
        </authorList>
    </citation>
    <scope>NUCLEOTIDE SEQUENCE [LARGE SCALE GENOMIC DNA]</scope>
    <source>
        <strain evidence="2 3">NBRC 13062</strain>
    </source>
</reference>
<organism evidence="2 3">
    <name type="scientific">Streptomyces microflavus</name>
    <name type="common">Streptomyces lipmanii</name>
    <dbReference type="NCBI Taxonomy" id="1919"/>
    <lineage>
        <taxon>Bacteria</taxon>
        <taxon>Bacillati</taxon>
        <taxon>Actinomycetota</taxon>
        <taxon>Actinomycetes</taxon>
        <taxon>Kitasatosporales</taxon>
        <taxon>Streptomycetaceae</taxon>
        <taxon>Streptomyces</taxon>
    </lineage>
</organism>
<sequence length="153" mass="15787">MTATSADDGCGGRVIRVIGRAEGATESVDGLALEAESYVGVDAGGDADVGVAEEFLDDDEVDALFQEQGRGRVSKVVEADGPELRAVEETAEAAGEVGGIERSTGGGGKTSPLSVQPVPAAPRSSNCGSWWALRELMHSVGRAMRRSEARVLV</sequence>
<name>A0A7J0CVZ2_STRMI</name>
<feature type="region of interest" description="Disordered" evidence="1">
    <location>
        <begin position="89"/>
        <end position="125"/>
    </location>
</feature>
<dbReference type="AlphaFoldDB" id="A0A7J0CVZ2"/>
<evidence type="ECO:0000313" key="3">
    <source>
        <dbReference type="Proteomes" id="UP000498740"/>
    </source>
</evidence>
<dbReference type="EMBL" id="BLWD01000001">
    <property type="protein sequence ID" value="GFN06603.1"/>
    <property type="molecule type" value="Genomic_DNA"/>
</dbReference>
<dbReference type="Proteomes" id="UP000498740">
    <property type="component" value="Unassembled WGS sequence"/>
</dbReference>
<evidence type="ECO:0000256" key="1">
    <source>
        <dbReference type="SAM" id="MobiDB-lite"/>
    </source>
</evidence>
<comment type="caution">
    <text evidence="2">The sequence shown here is derived from an EMBL/GenBank/DDBJ whole genome shotgun (WGS) entry which is preliminary data.</text>
</comment>
<protein>
    <submittedName>
        <fullName evidence="2">Uncharacterized protein</fullName>
    </submittedName>
</protein>
<accession>A0A7J0CVZ2</accession>
<evidence type="ECO:0000313" key="2">
    <source>
        <dbReference type="EMBL" id="GFN06603.1"/>
    </source>
</evidence>
<proteinExistence type="predicted"/>